<dbReference type="AlphaFoldDB" id="A0A1F6A9S2"/>
<organism evidence="1 2">
    <name type="scientific">Candidatus Gottesmanbacteria bacterium RIFCSPHIGHO2_02_FULL_40_13</name>
    <dbReference type="NCBI Taxonomy" id="1798384"/>
    <lineage>
        <taxon>Bacteria</taxon>
        <taxon>Candidatus Gottesmaniibacteriota</taxon>
    </lineage>
</organism>
<comment type="caution">
    <text evidence="1">The sequence shown here is derived from an EMBL/GenBank/DDBJ whole genome shotgun (WGS) entry which is preliminary data.</text>
</comment>
<name>A0A1F6A9S2_9BACT</name>
<protein>
    <submittedName>
        <fullName evidence="1">Uncharacterized protein</fullName>
    </submittedName>
</protein>
<gene>
    <name evidence="1" type="ORF">A3D03_06600</name>
</gene>
<dbReference type="EMBL" id="MFJN01000027">
    <property type="protein sequence ID" value="OGG21182.1"/>
    <property type="molecule type" value="Genomic_DNA"/>
</dbReference>
<sequence>MTIKVIFREFTGEPREITAEGIGAVITDRRIIHGGTGHPYYFYEGKRRGKGVRSGLLYNRNARLSLEFPLFTLTDGSIPGDKYNFPLVESFVHIPDKEKK</sequence>
<reference evidence="1 2" key="1">
    <citation type="journal article" date="2016" name="Nat. Commun.">
        <title>Thousands of microbial genomes shed light on interconnected biogeochemical processes in an aquifer system.</title>
        <authorList>
            <person name="Anantharaman K."/>
            <person name="Brown C.T."/>
            <person name="Hug L.A."/>
            <person name="Sharon I."/>
            <person name="Castelle C.J."/>
            <person name="Probst A.J."/>
            <person name="Thomas B.C."/>
            <person name="Singh A."/>
            <person name="Wilkins M.J."/>
            <person name="Karaoz U."/>
            <person name="Brodie E.L."/>
            <person name="Williams K.H."/>
            <person name="Hubbard S.S."/>
            <person name="Banfield J.F."/>
        </authorList>
    </citation>
    <scope>NUCLEOTIDE SEQUENCE [LARGE SCALE GENOMIC DNA]</scope>
</reference>
<evidence type="ECO:0000313" key="1">
    <source>
        <dbReference type="EMBL" id="OGG21182.1"/>
    </source>
</evidence>
<dbReference type="Proteomes" id="UP000177092">
    <property type="component" value="Unassembled WGS sequence"/>
</dbReference>
<dbReference type="STRING" id="1798384.A3D03_06600"/>
<accession>A0A1F6A9S2</accession>
<evidence type="ECO:0000313" key="2">
    <source>
        <dbReference type="Proteomes" id="UP000177092"/>
    </source>
</evidence>
<proteinExistence type="predicted"/>